<evidence type="ECO:0000256" key="5">
    <source>
        <dbReference type="SAM" id="SignalP"/>
    </source>
</evidence>
<feature type="signal peptide" evidence="5">
    <location>
        <begin position="1"/>
        <end position="22"/>
    </location>
</feature>
<dbReference type="EMBL" id="BNAG01000004">
    <property type="protein sequence ID" value="GHE72700.1"/>
    <property type="molecule type" value="Genomic_DNA"/>
</dbReference>
<dbReference type="InterPro" id="IPR036509">
    <property type="entry name" value="Met_Sox_Rdtase_MsrA_sf"/>
</dbReference>
<feature type="active site" evidence="4">
    <location>
        <position position="48"/>
    </location>
</feature>
<dbReference type="HAMAP" id="MF_01401">
    <property type="entry name" value="MsrA"/>
    <property type="match status" value="1"/>
</dbReference>
<evidence type="ECO:0000313" key="8">
    <source>
        <dbReference type="Proteomes" id="UP000658258"/>
    </source>
</evidence>
<dbReference type="PANTHER" id="PTHR43774">
    <property type="entry name" value="PEPTIDE METHIONINE SULFOXIDE REDUCTASE"/>
    <property type="match status" value="1"/>
</dbReference>
<gene>
    <name evidence="4 7" type="primary">msrA</name>
    <name evidence="7" type="ORF">GCM10011340_31410</name>
</gene>
<dbReference type="RefSeq" id="WP_189631239.1">
    <property type="nucleotide sequence ID" value="NZ_BNAG01000004.1"/>
</dbReference>
<feature type="chain" id="PRO_5046456807" description="Peptide methionine sulfoxide reductase MsrA" evidence="5">
    <location>
        <begin position="23"/>
        <end position="220"/>
    </location>
</feature>
<evidence type="ECO:0000256" key="3">
    <source>
        <dbReference type="ARBA" id="ARBA00048782"/>
    </source>
</evidence>
<sequence>MQAFYTVILSVLFNLSISSCHSSTEGSTAVNLQSVQDGLEVATFAGGCFWCTEAVFERVEGVKDVVSGYTGGKEENPTYYQVSYGETTHAEAVQIYFDPETISYQQLLDIFFATHDPTQLNRQGPDIGAQYRTAVFYHSEEQKKAVESTIKQLDESGLYAKKIVTEVKPYGKFWLAEDYHQNYYELNPGNPYIINIAVPKVKKFKKQFPQWVKASYANEK</sequence>
<comment type="catalytic activity">
    <reaction evidence="3 4">
        <text>[thioredoxin]-disulfide + L-methionine + H2O = L-methionine (S)-S-oxide + [thioredoxin]-dithiol</text>
        <dbReference type="Rhea" id="RHEA:19993"/>
        <dbReference type="Rhea" id="RHEA-COMP:10698"/>
        <dbReference type="Rhea" id="RHEA-COMP:10700"/>
        <dbReference type="ChEBI" id="CHEBI:15377"/>
        <dbReference type="ChEBI" id="CHEBI:29950"/>
        <dbReference type="ChEBI" id="CHEBI:50058"/>
        <dbReference type="ChEBI" id="CHEBI:57844"/>
        <dbReference type="ChEBI" id="CHEBI:58772"/>
        <dbReference type="EC" id="1.8.4.11"/>
    </reaction>
</comment>
<evidence type="ECO:0000256" key="1">
    <source>
        <dbReference type="ARBA" id="ARBA00023002"/>
    </source>
</evidence>
<reference evidence="8" key="1">
    <citation type="journal article" date="2019" name="Int. J. Syst. Evol. Microbiol.">
        <title>The Global Catalogue of Microorganisms (GCM) 10K type strain sequencing project: providing services to taxonomists for standard genome sequencing and annotation.</title>
        <authorList>
            <consortium name="The Broad Institute Genomics Platform"/>
            <consortium name="The Broad Institute Genome Sequencing Center for Infectious Disease"/>
            <person name="Wu L."/>
            <person name="Ma J."/>
        </authorList>
    </citation>
    <scope>NUCLEOTIDE SEQUENCE [LARGE SCALE GENOMIC DNA]</scope>
    <source>
        <strain evidence="8">CGMCC 1.15111</strain>
    </source>
</reference>
<proteinExistence type="inferred from homology"/>
<keyword evidence="5" id="KW-0732">Signal</keyword>
<dbReference type="SUPFAM" id="SSF55068">
    <property type="entry name" value="Peptide methionine sulfoxide reductase"/>
    <property type="match status" value="1"/>
</dbReference>
<dbReference type="Proteomes" id="UP000658258">
    <property type="component" value="Unassembled WGS sequence"/>
</dbReference>
<comment type="similarity">
    <text evidence="4">Belongs to the MsrA Met sulfoxide reductase family.</text>
</comment>
<comment type="caution">
    <text evidence="7">The sequence shown here is derived from an EMBL/GenBank/DDBJ whole genome shotgun (WGS) entry which is preliminary data.</text>
</comment>
<feature type="domain" description="Peptide methionine sulphoxide reductase MsrA" evidence="6">
    <location>
        <begin position="42"/>
        <end position="192"/>
    </location>
</feature>
<evidence type="ECO:0000259" key="6">
    <source>
        <dbReference type="Pfam" id="PF01625"/>
    </source>
</evidence>
<dbReference type="Pfam" id="PF01625">
    <property type="entry name" value="PMSR"/>
    <property type="match status" value="1"/>
</dbReference>
<dbReference type="NCBIfam" id="TIGR00401">
    <property type="entry name" value="msrA"/>
    <property type="match status" value="1"/>
</dbReference>
<keyword evidence="8" id="KW-1185">Reference proteome</keyword>
<name>A0ABQ3IBS5_9BACT</name>
<organism evidence="7 8">
    <name type="scientific">Roseivirga thermotolerans</name>
    <dbReference type="NCBI Taxonomy" id="1758176"/>
    <lineage>
        <taxon>Bacteria</taxon>
        <taxon>Pseudomonadati</taxon>
        <taxon>Bacteroidota</taxon>
        <taxon>Cytophagia</taxon>
        <taxon>Cytophagales</taxon>
        <taxon>Roseivirgaceae</taxon>
        <taxon>Roseivirga</taxon>
    </lineage>
</organism>
<comment type="function">
    <text evidence="4">Has an important function as a repair enzyme for proteins that have been inactivated by oxidation. Catalyzes the reversible oxidation-reduction of methionine sulfoxide in proteins to methionine.</text>
</comment>
<dbReference type="Gene3D" id="3.30.1060.10">
    <property type="entry name" value="Peptide methionine sulphoxide reductase MsrA"/>
    <property type="match status" value="1"/>
</dbReference>
<dbReference type="EC" id="1.8.4.11" evidence="4"/>
<keyword evidence="1 4" id="KW-0560">Oxidoreductase</keyword>
<evidence type="ECO:0000256" key="2">
    <source>
        <dbReference type="ARBA" id="ARBA00047806"/>
    </source>
</evidence>
<dbReference type="InterPro" id="IPR002569">
    <property type="entry name" value="Met_Sox_Rdtase_MsrA_dom"/>
</dbReference>
<comment type="catalytic activity">
    <reaction evidence="2 4">
        <text>L-methionyl-[protein] + [thioredoxin]-disulfide + H2O = L-methionyl-(S)-S-oxide-[protein] + [thioredoxin]-dithiol</text>
        <dbReference type="Rhea" id="RHEA:14217"/>
        <dbReference type="Rhea" id="RHEA-COMP:10698"/>
        <dbReference type="Rhea" id="RHEA-COMP:10700"/>
        <dbReference type="Rhea" id="RHEA-COMP:12313"/>
        <dbReference type="Rhea" id="RHEA-COMP:12315"/>
        <dbReference type="ChEBI" id="CHEBI:15377"/>
        <dbReference type="ChEBI" id="CHEBI:16044"/>
        <dbReference type="ChEBI" id="CHEBI:29950"/>
        <dbReference type="ChEBI" id="CHEBI:44120"/>
        <dbReference type="ChEBI" id="CHEBI:50058"/>
        <dbReference type="EC" id="1.8.4.11"/>
    </reaction>
</comment>
<evidence type="ECO:0000256" key="4">
    <source>
        <dbReference type="HAMAP-Rule" id="MF_01401"/>
    </source>
</evidence>
<evidence type="ECO:0000313" key="7">
    <source>
        <dbReference type="EMBL" id="GHE72700.1"/>
    </source>
</evidence>
<protein>
    <recommendedName>
        <fullName evidence="4">Peptide methionine sulfoxide reductase MsrA</fullName>
        <shortName evidence="4">Protein-methionine-S-oxide reductase</shortName>
        <ecNumber evidence="4">1.8.4.11</ecNumber>
    </recommendedName>
    <alternativeName>
        <fullName evidence="4">Peptide-methionine (S)-S-oxide reductase</fullName>
        <shortName evidence="4">Peptide Met(O) reductase</shortName>
    </alternativeName>
</protein>
<accession>A0ABQ3IBS5</accession>
<dbReference type="PANTHER" id="PTHR43774:SF1">
    <property type="entry name" value="PEPTIDE METHIONINE SULFOXIDE REDUCTASE MSRA 2"/>
    <property type="match status" value="1"/>
</dbReference>